<feature type="non-terminal residue" evidence="3">
    <location>
        <position position="1"/>
    </location>
</feature>
<proteinExistence type="predicted"/>
<dbReference type="NCBIfam" id="TIGR04183">
    <property type="entry name" value="Por_Secre_tail"/>
    <property type="match status" value="1"/>
</dbReference>
<dbReference type="InterPro" id="IPR032186">
    <property type="entry name" value="DUF5018"/>
</dbReference>
<keyword evidence="4" id="KW-1185">Reference proteome</keyword>
<dbReference type="Proteomes" id="UP000295221">
    <property type="component" value="Unassembled WGS sequence"/>
</dbReference>
<organism evidence="3 4">
    <name type="scientific">Natronoflexus pectinivorans</name>
    <dbReference type="NCBI Taxonomy" id="682526"/>
    <lineage>
        <taxon>Bacteria</taxon>
        <taxon>Pseudomonadati</taxon>
        <taxon>Bacteroidota</taxon>
        <taxon>Bacteroidia</taxon>
        <taxon>Marinilabiliales</taxon>
        <taxon>Marinilabiliaceae</taxon>
        <taxon>Natronoflexus</taxon>
    </lineage>
</organism>
<accession>A0A4R2GFQ6</accession>
<dbReference type="InterPro" id="IPR026444">
    <property type="entry name" value="Secre_tail"/>
</dbReference>
<dbReference type="Pfam" id="PF16410">
    <property type="entry name" value="DUF5018"/>
    <property type="match status" value="1"/>
</dbReference>
<dbReference type="OrthoDB" id="713122at2"/>
<feature type="domain" description="Secretion system C-terminal sorting" evidence="2">
    <location>
        <begin position="230"/>
        <end position="293"/>
    </location>
</feature>
<reference evidence="3 4" key="1">
    <citation type="submission" date="2019-03" db="EMBL/GenBank/DDBJ databases">
        <title>Genomic Encyclopedia of Type Strains, Phase IV (KMG-IV): sequencing the most valuable type-strain genomes for metagenomic binning, comparative biology and taxonomic classification.</title>
        <authorList>
            <person name="Goeker M."/>
        </authorList>
    </citation>
    <scope>NUCLEOTIDE SEQUENCE [LARGE SCALE GENOMIC DNA]</scope>
    <source>
        <strain evidence="3 4">DSM 24179</strain>
    </source>
</reference>
<dbReference type="Pfam" id="PF18962">
    <property type="entry name" value="Por_Secre_tail"/>
    <property type="match status" value="1"/>
</dbReference>
<dbReference type="EMBL" id="SLWK01000012">
    <property type="protein sequence ID" value="TCO06873.1"/>
    <property type="molecule type" value="Genomic_DNA"/>
</dbReference>
<evidence type="ECO:0000259" key="1">
    <source>
        <dbReference type="Pfam" id="PF16410"/>
    </source>
</evidence>
<dbReference type="RefSeq" id="WP_132434666.1">
    <property type="nucleotide sequence ID" value="NZ_SLWK01000012.1"/>
</dbReference>
<name>A0A4R2GFQ6_9BACT</name>
<sequence>ATVNPQSGVEQNFSVPVEYTVTAEDETTSKEYLVTVTLAPNNEALITSFSISGQTGLIDDDAGTISITLPFGTDLTNLTPEINISENATITPLSEDLQEFSYSVTYRVTAEDGVTTNEYLVTVTMAPNDEAHITYFYINDQVSETEIDFENFTISLKMPPGYALNNLTPEIEVSENAEISPASGLPRDFTESVEYIVTSESGDQQVWLVTVTNEISTTISEENSVSIKAFPNPTNGLINVESNLPVQTIRIIAPDGRQMFYQSYSDELSIGINLSDFSSGVYLLKVITTNNQLSILRILVNKN</sequence>
<evidence type="ECO:0000313" key="4">
    <source>
        <dbReference type="Proteomes" id="UP000295221"/>
    </source>
</evidence>
<evidence type="ECO:0000313" key="3">
    <source>
        <dbReference type="EMBL" id="TCO06873.1"/>
    </source>
</evidence>
<dbReference type="AlphaFoldDB" id="A0A4R2GFQ6"/>
<gene>
    <name evidence="3" type="ORF">EV194_11297</name>
</gene>
<evidence type="ECO:0000259" key="2">
    <source>
        <dbReference type="Pfam" id="PF18962"/>
    </source>
</evidence>
<dbReference type="Gene3D" id="2.60.40.2340">
    <property type="match status" value="3"/>
</dbReference>
<protein>
    <submittedName>
        <fullName evidence="3">Putative secreted protein (Por secretion system target)</fullName>
    </submittedName>
</protein>
<feature type="domain" description="DUF5018" evidence="1">
    <location>
        <begin position="42"/>
        <end position="124"/>
    </location>
</feature>
<comment type="caution">
    <text evidence="3">The sequence shown here is derived from an EMBL/GenBank/DDBJ whole genome shotgun (WGS) entry which is preliminary data.</text>
</comment>